<accession>A0ACC1R9M0</accession>
<reference evidence="1" key="1">
    <citation type="submission" date="2022-07" db="EMBL/GenBank/DDBJ databases">
        <title>Genome Sequence of Lecanicillium saksenae.</title>
        <authorList>
            <person name="Buettner E."/>
        </authorList>
    </citation>
    <scope>NUCLEOTIDE SEQUENCE</scope>
    <source>
        <strain evidence="1">VT-O1</strain>
    </source>
</reference>
<protein>
    <submittedName>
        <fullName evidence="1">Uncharacterized protein</fullName>
    </submittedName>
</protein>
<dbReference type="Proteomes" id="UP001148737">
    <property type="component" value="Unassembled WGS sequence"/>
</dbReference>
<proteinExistence type="predicted"/>
<comment type="caution">
    <text evidence="1">The sequence shown here is derived from an EMBL/GenBank/DDBJ whole genome shotgun (WGS) entry which is preliminary data.</text>
</comment>
<sequence>MNPHYEALGPIVNQRLESLVQNPKKLKKLKSADFALFTCYWWPMGDLERCSIAAYLVIWLFLWDDEIDESSGSLTNDMENAQAYRARTSEFVEQCLGLKDHNLDGQNLHPFISSFEPIGAALRAAYTTAQAQNFMDEMLIFMNASEAEQRIRLDGRVMDLDSYWKVRLGTSAVGVCSAIIEYVTQAMIPEDIAKSSPMRAIYHETNIIVSIVNDLLSLKKELHKDGMDSLIPLTVATGTSLQGAIDGAVADIDSSIQRFDQAAVELLCEADRQQPPWRSLFQYIYSFTQWKSPMRNQNTKDALEAFLTTSRQNCTGNLAWSLSTARYGLKDCARDANDSMIFGLVHGAEVSQRTVQALEGSFAGTLGLTPQ</sequence>
<evidence type="ECO:0000313" key="2">
    <source>
        <dbReference type="Proteomes" id="UP001148737"/>
    </source>
</evidence>
<evidence type="ECO:0000313" key="1">
    <source>
        <dbReference type="EMBL" id="KAJ3499477.1"/>
    </source>
</evidence>
<dbReference type="EMBL" id="JANAKD010000009">
    <property type="protein sequence ID" value="KAJ3499477.1"/>
    <property type="molecule type" value="Genomic_DNA"/>
</dbReference>
<gene>
    <name evidence="1" type="ORF">NLG97_g310</name>
</gene>
<organism evidence="1 2">
    <name type="scientific">Lecanicillium saksenae</name>
    <dbReference type="NCBI Taxonomy" id="468837"/>
    <lineage>
        <taxon>Eukaryota</taxon>
        <taxon>Fungi</taxon>
        <taxon>Dikarya</taxon>
        <taxon>Ascomycota</taxon>
        <taxon>Pezizomycotina</taxon>
        <taxon>Sordariomycetes</taxon>
        <taxon>Hypocreomycetidae</taxon>
        <taxon>Hypocreales</taxon>
        <taxon>Cordycipitaceae</taxon>
        <taxon>Lecanicillium</taxon>
    </lineage>
</organism>
<keyword evidence="2" id="KW-1185">Reference proteome</keyword>
<name>A0ACC1R9M0_9HYPO</name>